<evidence type="ECO:0000313" key="2">
    <source>
        <dbReference type="EMBL" id="KAG2907365.1"/>
    </source>
</evidence>
<dbReference type="AlphaFoldDB" id="A0A8T1KHJ3"/>
<gene>
    <name evidence="2" type="ORF">PC115_g13966</name>
    <name evidence="3" type="ORF">PC118_g12958</name>
</gene>
<organism evidence="2 4">
    <name type="scientific">Phytophthora cactorum</name>
    <dbReference type="NCBI Taxonomy" id="29920"/>
    <lineage>
        <taxon>Eukaryota</taxon>
        <taxon>Sar</taxon>
        <taxon>Stramenopiles</taxon>
        <taxon>Oomycota</taxon>
        <taxon>Peronosporomycetes</taxon>
        <taxon>Peronosporales</taxon>
        <taxon>Peronosporaceae</taxon>
        <taxon>Phytophthora</taxon>
    </lineage>
</organism>
<name>A0A8T1KHJ3_9STRA</name>
<proteinExistence type="predicted"/>
<accession>A0A8T1KHJ3</accession>
<dbReference type="EMBL" id="RCMI01000515">
    <property type="protein sequence ID" value="KAG2907365.1"/>
    <property type="molecule type" value="Genomic_DNA"/>
</dbReference>
<evidence type="ECO:0000256" key="1">
    <source>
        <dbReference type="SAM" id="MobiDB-lite"/>
    </source>
</evidence>
<sequence length="86" mass="8553">MANETTTTDAPASSLTATVPNIPANSPAPSSPTAAALGAAATAVIAMTLLEEGDDEICPIYQDVPARPGSRARADTSPAPTACRDS</sequence>
<feature type="region of interest" description="Disordered" evidence="1">
    <location>
        <begin position="1"/>
        <end position="33"/>
    </location>
</feature>
<feature type="compositionally biased region" description="Low complexity" evidence="1">
    <location>
        <begin position="19"/>
        <end position="33"/>
    </location>
</feature>
<comment type="caution">
    <text evidence="2">The sequence shown here is derived from an EMBL/GenBank/DDBJ whole genome shotgun (WGS) entry which is preliminary data.</text>
</comment>
<dbReference type="Proteomes" id="UP000774804">
    <property type="component" value="Unassembled WGS sequence"/>
</dbReference>
<evidence type="ECO:0000313" key="3">
    <source>
        <dbReference type="EMBL" id="KAG2977279.1"/>
    </source>
</evidence>
<feature type="region of interest" description="Disordered" evidence="1">
    <location>
        <begin position="65"/>
        <end position="86"/>
    </location>
</feature>
<protein>
    <submittedName>
        <fullName evidence="2">Uncharacterized protein</fullName>
    </submittedName>
</protein>
<feature type="compositionally biased region" description="Polar residues" evidence="1">
    <location>
        <begin position="1"/>
        <end position="18"/>
    </location>
</feature>
<dbReference type="EMBL" id="RCML01000430">
    <property type="protein sequence ID" value="KAG2977279.1"/>
    <property type="molecule type" value="Genomic_DNA"/>
</dbReference>
<reference evidence="2" key="1">
    <citation type="submission" date="2018-10" db="EMBL/GenBank/DDBJ databases">
        <title>Effector identification in a new, highly contiguous assembly of the strawberry crown rot pathogen Phytophthora cactorum.</title>
        <authorList>
            <person name="Armitage A.D."/>
            <person name="Nellist C.F."/>
            <person name="Bates H."/>
            <person name="Vickerstaff R.J."/>
            <person name="Harrison R.J."/>
        </authorList>
    </citation>
    <scope>NUCLEOTIDE SEQUENCE</scope>
    <source>
        <strain evidence="2">4032</strain>
        <strain evidence="3">P415</strain>
    </source>
</reference>
<dbReference type="Proteomes" id="UP000697107">
    <property type="component" value="Unassembled WGS sequence"/>
</dbReference>
<evidence type="ECO:0000313" key="4">
    <source>
        <dbReference type="Proteomes" id="UP000774804"/>
    </source>
</evidence>